<evidence type="ECO:0000256" key="12">
    <source>
        <dbReference type="ARBA" id="ARBA00023049"/>
    </source>
</evidence>
<feature type="compositionally biased region" description="Low complexity" evidence="13">
    <location>
        <begin position="634"/>
        <end position="644"/>
    </location>
</feature>
<reference evidence="17" key="1">
    <citation type="journal article" date="2019" name="Int. J. Syst. Evol. Microbiol.">
        <title>The Global Catalogue of Microorganisms (GCM) 10K type strain sequencing project: providing services to taxonomists for standard genome sequencing and annotation.</title>
        <authorList>
            <consortium name="The Broad Institute Genomics Platform"/>
            <consortium name="The Broad Institute Genome Sequencing Center for Infectious Disease"/>
            <person name="Wu L."/>
            <person name="Ma J."/>
        </authorList>
    </citation>
    <scope>NUCLEOTIDE SEQUENCE [LARGE SCALE GENOMIC DNA]</scope>
    <source>
        <strain evidence="17">JCM 16916</strain>
    </source>
</reference>
<evidence type="ECO:0000259" key="15">
    <source>
        <dbReference type="SMART" id="SM01263"/>
    </source>
</evidence>
<feature type="region of interest" description="Disordered" evidence="13">
    <location>
        <begin position="634"/>
        <end position="678"/>
    </location>
</feature>
<feature type="compositionally biased region" description="Low complexity" evidence="13">
    <location>
        <begin position="23"/>
        <end position="40"/>
    </location>
</feature>
<dbReference type="EC" id="3.4.11.2" evidence="5"/>
<dbReference type="InterPro" id="IPR001930">
    <property type="entry name" value="Peptidase_M1"/>
</dbReference>
<gene>
    <name evidence="16" type="ORF">GCM10022229_30710</name>
</gene>
<dbReference type="Pfam" id="PF09127">
    <property type="entry name" value="Leuk-A4-hydro_C"/>
    <property type="match status" value="1"/>
</dbReference>
<dbReference type="PROSITE" id="PS51257">
    <property type="entry name" value="PROKAR_LIPOPROTEIN"/>
    <property type="match status" value="1"/>
</dbReference>
<dbReference type="PANTHER" id="PTHR45726">
    <property type="entry name" value="LEUKOTRIENE A-4 HYDROLASE"/>
    <property type="match status" value="1"/>
</dbReference>
<comment type="similarity">
    <text evidence="4">Belongs to the peptidase M1 family.</text>
</comment>
<dbReference type="Gene3D" id="2.60.40.1730">
    <property type="entry name" value="tricorn interacting facor f3 domain"/>
    <property type="match status" value="1"/>
</dbReference>
<feature type="signal peptide" evidence="14">
    <location>
        <begin position="1"/>
        <end position="21"/>
    </location>
</feature>
<dbReference type="SUPFAM" id="SSF48371">
    <property type="entry name" value="ARM repeat"/>
    <property type="match status" value="1"/>
</dbReference>
<dbReference type="InterPro" id="IPR049980">
    <property type="entry name" value="LTA4H_cat"/>
</dbReference>
<evidence type="ECO:0000256" key="5">
    <source>
        <dbReference type="ARBA" id="ARBA00012564"/>
    </source>
</evidence>
<accession>A0ABP7N413</accession>
<dbReference type="EMBL" id="BAAAZU010000041">
    <property type="protein sequence ID" value="GAA3934844.1"/>
    <property type="molecule type" value="Genomic_DNA"/>
</dbReference>
<evidence type="ECO:0000256" key="7">
    <source>
        <dbReference type="ARBA" id="ARBA00022490"/>
    </source>
</evidence>
<evidence type="ECO:0000256" key="8">
    <source>
        <dbReference type="ARBA" id="ARBA00022670"/>
    </source>
</evidence>
<proteinExistence type="inferred from homology"/>
<feature type="region of interest" description="Disordered" evidence="13">
    <location>
        <begin position="22"/>
        <end position="47"/>
    </location>
</feature>
<dbReference type="PRINTS" id="PR00756">
    <property type="entry name" value="ALADIPTASE"/>
</dbReference>
<evidence type="ECO:0000256" key="10">
    <source>
        <dbReference type="ARBA" id="ARBA00022801"/>
    </source>
</evidence>
<feature type="chain" id="PRO_5045156624" description="Aminopeptidase N" evidence="14">
    <location>
        <begin position="22"/>
        <end position="678"/>
    </location>
</feature>
<evidence type="ECO:0000256" key="2">
    <source>
        <dbReference type="ARBA" id="ARBA00001947"/>
    </source>
</evidence>
<dbReference type="InterPro" id="IPR015211">
    <property type="entry name" value="Peptidase_M1_C"/>
</dbReference>
<dbReference type="InterPro" id="IPR016024">
    <property type="entry name" value="ARM-type_fold"/>
</dbReference>
<dbReference type="InterPro" id="IPR034015">
    <property type="entry name" value="M1_LTA4H"/>
</dbReference>
<dbReference type="InterPro" id="IPR045357">
    <property type="entry name" value="Aminopeptidase_N-like_N"/>
</dbReference>
<dbReference type="CDD" id="cd09599">
    <property type="entry name" value="M1_LTA4H"/>
    <property type="match status" value="1"/>
</dbReference>
<comment type="catalytic activity">
    <reaction evidence="1">
        <text>Release of an N-terminal amino acid, Xaa-|-Yaa- from a peptide, amide or arylamide. Xaa is preferably Ala, but may be most amino acids including Pro (slow action). When a terminal hydrophobic residue is followed by a prolyl residue, the two may be released as an intact Xaa-Pro dipeptide.</text>
        <dbReference type="EC" id="3.4.11.2"/>
    </reaction>
</comment>
<comment type="caution">
    <text evidence="16">The sequence shown here is derived from an EMBL/GenBank/DDBJ whole genome shotgun (WGS) entry which is preliminary data.</text>
</comment>
<keyword evidence="8" id="KW-0645">Protease</keyword>
<protein>
    <recommendedName>
        <fullName evidence="6">Aminopeptidase N</fullName>
        <ecNumber evidence="5">3.4.11.2</ecNumber>
    </recommendedName>
</protein>
<keyword evidence="14" id="KW-0732">Signal</keyword>
<evidence type="ECO:0000256" key="1">
    <source>
        <dbReference type="ARBA" id="ARBA00000098"/>
    </source>
</evidence>
<keyword evidence="7" id="KW-0963">Cytoplasm</keyword>
<dbReference type="PANTHER" id="PTHR45726:SF3">
    <property type="entry name" value="LEUKOTRIENE A-4 HYDROLASE"/>
    <property type="match status" value="1"/>
</dbReference>
<dbReference type="InterPro" id="IPR027268">
    <property type="entry name" value="Peptidase_M4/M1_CTD_sf"/>
</dbReference>
<keyword evidence="12" id="KW-0482">Metalloprotease</keyword>
<evidence type="ECO:0000256" key="11">
    <source>
        <dbReference type="ARBA" id="ARBA00022833"/>
    </source>
</evidence>
<feature type="compositionally biased region" description="Low complexity" evidence="13">
    <location>
        <begin position="657"/>
        <end position="669"/>
    </location>
</feature>
<dbReference type="SUPFAM" id="SSF63737">
    <property type="entry name" value="Leukotriene A4 hydrolase N-terminal domain"/>
    <property type="match status" value="1"/>
</dbReference>
<feature type="compositionally biased region" description="Acidic residues" evidence="13">
    <location>
        <begin position="645"/>
        <end position="656"/>
    </location>
</feature>
<feature type="domain" description="Peptidase M1 leukotriene A4 hydrolase/aminopeptidase C-terminal" evidence="15">
    <location>
        <begin position="492"/>
        <end position="631"/>
    </location>
</feature>
<evidence type="ECO:0000256" key="13">
    <source>
        <dbReference type="SAM" id="MobiDB-lite"/>
    </source>
</evidence>
<organism evidence="16 17">
    <name type="scientific">Luteimonas lutimaris</name>
    <dbReference type="NCBI Taxonomy" id="698645"/>
    <lineage>
        <taxon>Bacteria</taxon>
        <taxon>Pseudomonadati</taxon>
        <taxon>Pseudomonadota</taxon>
        <taxon>Gammaproteobacteria</taxon>
        <taxon>Lysobacterales</taxon>
        <taxon>Lysobacteraceae</taxon>
        <taxon>Luteimonas</taxon>
    </lineage>
</organism>
<evidence type="ECO:0000256" key="3">
    <source>
        <dbReference type="ARBA" id="ARBA00004496"/>
    </source>
</evidence>
<evidence type="ECO:0000256" key="6">
    <source>
        <dbReference type="ARBA" id="ARBA00015611"/>
    </source>
</evidence>
<dbReference type="Pfam" id="PF01433">
    <property type="entry name" value="Peptidase_M1"/>
    <property type="match status" value="1"/>
</dbReference>
<dbReference type="InterPro" id="IPR014782">
    <property type="entry name" value="Peptidase_M1_dom"/>
</dbReference>
<evidence type="ECO:0000256" key="9">
    <source>
        <dbReference type="ARBA" id="ARBA00022723"/>
    </source>
</evidence>
<dbReference type="InterPro" id="IPR038502">
    <property type="entry name" value="M1_LTA-4_hydro/amino_C_sf"/>
</dbReference>
<evidence type="ECO:0000313" key="16">
    <source>
        <dbReference type="EMBL" id="GAA3934844.1"/>
    </source>
</evidence>
<dbReference type="InterPro" id="IPR042097">
    <property type="entry name" value="Aminopeptidase_N-like_N_sf"/>
</dbReference>
<name>A0ABP7N413_9GAMM</name>
<dbReference type="Gene3D" id="3.30.2010.30">
    <property type="match status" value="1"/>
</dbReference>
<dbReference type="SUPFAM" id="SSF55486">
    <property type="entry name" value="Metalloproteases ('zincins'), catalytic domain"/>
    <property type="match status" value="1"/>
</dbReference>
<comment type="subcellular location">
    <subcellularLocation>
        <location evidence="3">Cytoplasm</location>
    </subcellularLocation>
</comment>
<dbReference type="Gene3D" id="1.25.40.320">
    <property type="entry name" value="Peptidase M1, leukotriene A4 hydrolase/aminopeptidase C-terminal domain"/>
    <property type="match status" value="1"/>
</dbReference>
<dbReference type="SMART" id="SM01263">
    <property type="entry name" value="Leuk-A4-hydro_C"/>
    <property type="match status" value="1"/>
</dbReference>
<comment type="cofactor">
    <cofactor evidence="2">
        <name>Zn(2+)</name>
        <dbReference type="ChEBI" id="CHEBI:29105"/>
    </cofactor>
</comment>
<evidence type="ECO:0000256" key="14">
    <source>
        <dbReference type="SAM" id="SignalP"/>
    </source>
</evidence>
<dbReference type="Pfam" id="PF17900">
    <property type="entry name" value="Peptidase_M1_N"/>
    <property type="match status" value="1"/>
</dbReference>
<dbReference type="RefSeq" id="WP_344760929.1">
    <property type="nucleotide sequence ID" value="NZ_BAAAZU010000041.1"/>
</dbReference>
<dbReference type="Gene3D" id="1.10.390.10">
    <property type="entry name" value="Neutral Protease Domain 2"/>
    <property type="match status" value="1"/>
</dbReference>
<keyword evidence="11" id="KW-0862">Zinc</keyword>
<keyword evidence="17" id="KW-1185">Reference proteome</keyword>
<keyword evidence="9" id="KW-0479">Metal-binding</keyword>
<evidence type="ECO:0000256" key="4">
    <source>
        <dbReference type="ARBA" id="ARBA00010136"/>
    </source>
</evidence>
<sequence length="678" mass="74238">MRTLLLSLGFAAVLAGCQRDAAEPATPTPAAKPAMTTSASPDEHSYAEPGKVAIDDLALDLKIDFDTRTIAGTATYTLDWKDKDAKQLVLDTRDLSIDKVEGEGKDGAWQPLQYGLAKRDDILGSKFTIEAPERNAHIRVTYTTSPEASGLQWLEPSMTEGKQLPFMFSQSQQIHARSWVPLQDTPSVRYTYSAHVTSRPDVMVLMSADNDPKAERDGDYSFKMPQKIPSYLMAIAAGDLVFKPISERSGVWAEPAMVDKAQAEFEDTEKMIQTAESLYGPYRWERYDILVLPPSFPYGGMENPRLTFATPTVIVGDKSLVSLVAHELAHSWSGNLVTFSSAKDAWLNEGVTSYVENRIIEALYGKDQADMESVIARNELAEEFKTVEPARQVLAEKPGVLKDPDNSSASTVYTKGAWFLQFLEQRFGREDFDAFLRGYFDHFAFQSISSQQFADYAKKNLLDKYPNKVTQAEFDAWLYEPGVPPTAPQVLARKFGVVDSARLAWLGSGELPPPAITGDWSTQEWVHFIEGMPETLKVEQLAQLDEAYHFTGTPNGEIAQRWYPLAVRSGYTAANEAIAAFLEKIGRRKLIMPTYSALVQTQDGLALAKAVFAKARPGYHPITTGSVQAMIDGAKPEAATAAPADADDAGGDDAPADDTPPAAGDATAPAPEPAPRAG</sequence>
<evidence type="ECO:0000313" key="17">
    <source>
        <dbReference type="Proteomes" id="UP001501727"/>
    </source>
</evidence>
<keyword evidence="10" id="KW-0378">Hydrolase</keyword>
<dbReference type="Proteomes" id="UP001501727">
    <property type="component" value="Unassembled WGS sequence"/>
</dbReference>